<dbReference type="AlphaFoldDB" id="A0AA39FKS4"/>
<reference evidence="2" key="2">
    <citation type="submission" date="2023-03" db="EMBL/GenBank/DDBJ databases">
        <authorList>
            <person name="Inwood S.N."/>
            <person name="Skelly J.G."/>
            <person name="Guhlin J."/>
            <person name="Harrop T.W.R."/>
            <person name="Goldson S.G."/>
            <person name="Dearden P.K."/>
        </authorList>
    </citation>
    <scope>NUCLEOTIDE SEQUENCE</scope>
    <source>
        <strain evidence="2">Lincoln</strain>
        <tissue evidence="2">Whole body</tissue>
    </source>
</reference>
<protein>
    <submittedName>
        <fullName evidence="2">Uncharacterized protein</fullName>
    </submittedName>
</protein>
<keyword evidence="3" id="KW-1185">Reference proteome</keyword>
<gene>
    <name evidence="2" type="ORF">PV327_011330</name>
</gene>
<sequence>MKAFAESPIIGYAKISSECTNKSEMSHNFETTETPSENKIRNDETDESSDSEDERHLEGNILTKAGME</sequence>
<accession>A0AA39FKS4</accession>
<feature type="non-terminal residue" evidence="2">
    <location>
        <position position="1"/>
    </location>
</feature>
<proteinExistence type="predicted"/>
<dbReference type="EMBL" id="JAQQBR010000371">
    <property type="protein sequence ID" value="KAK0171427.1"/>
    <property type="molecule type" value="Genomic_DNA"/>
</dbReference>
<organism evidence="2 3">
    <name type="scientific">Microctonus hyperodae</name>
    <name type="common">Parasitoid wasp</name>
    <dbReference type="NCBI Taxonomy" id="165561"/>
    <lineage>
        <taxon>Eukaryota</taxon>
        <taxon>Metazoa</taxon>
        <taxon>Ecdysozoa</taxon>
        <taxon>Arthropoda</taxon>
        <taxon>Hexapoda</taxon>
        <taxon>Insecta</taxon>
        <taxon>Pterygota</taxon>
        <taxon>Neoptera</taxon>
        <taxon>Endopterygota</taxon>
        <taxon>Hymenoptera</taxon>
        <taxon>Apocrita</taxon>
        <taxon>Ichneumonoidea</taxon>
        <taxon>Braconidae</taxon>
        <taxon>Euphorinae</taxon>
        <taxon>Microctonus</taxon>
    </lineage>
</organism>
<name>A0AA39FKS4_MICHY</name>
<evidence type="ECO:0000313" key="2">
    <source>
        <dbReference type="EMBL" id="KAK0171427.1"/>
    </source>
</evidence>
<feature type="region of interest" description="Disordered" evidence="1">
    <location>
        <begin position="21"/>
        <end position="68"/>
    </location>
</feature>
<reference evidence="2" key="1">
    <citation type="journal article" date="2023" name="bioRxiv">
        <title>Scaffold-level genome assemblies of two parasitoid biocontrol wasps reveal the parthenogenesis mechanism and an associated novel virus.</title>
        <authorList>
            <person name="Inwood S."/>
            <person name="Skelly J."/>
            <person name="Guhlin J."/>
            <person name="Harrop T."/>
            <person name="Goldson S."/>
            <person name="Dearden P."/>
        </authorList>
    </citation>
    <scope>NUCLEOTIDE SEQUENCE</scope>
    <source>
        <strain evidence="2">Lincoln</strain>
        <tissue evidence="2">Whole body</tissue>
    </source>
</reference>
<feature type="compositionally biased region" description="Polar residues" evidence="1">
    <location>
        <begin position="21"/>
        <end position="35"/>
    </location>
</feature>
<dbReference type="Proteomes" id="UP001168972">
    <property type="component" value="Unassembled WGS sequence"/>
</dbReference>
<evidence type="ECO:0000256" key="1">
    <source>
        <dbReference type="SAM" id="MobiDB-lite"/>
    </source>
</evidence>
<comment type="caution">
    <text evidence="2">The sequence shown here is derived from an EMBL/GenBank/DDBJ whole genome shotgun (WGS) entry which is preliminary data.</text>
</comment>
<evidence type="ECO:0000313" key="3">
    <source>
        <dbReference type="Proteomes" id="UP001168972"/>
    </source>
</evidence>